<keyword evidence="10" id="KW-1185">Reference proteome</keyword>
<dbReference type="InterPro" id="IPR036236">
    <property type="entry name" value="Znf_C2H2_sf"/>
</dbReference>
<dbReference type="PROSITE" id="PS00028">
    <property type="entry name" value="ZINC_FINGER_C2H2_1"/>
    <property type="match status" value="9"/>
</dbReference>
<dbReference type="GO" id="GO:0005634">
    <property type="term" value="C:nucleus"/>
    <property type="evidence" value="ECO:0007669"/>
    <property type="project" value="UniProtKB-SubCell"/>
</dbReference>
<keyword evidence="4 7" id="KW-0863">Zinc-finger</keyword>
<dbReference type="GO" id="GO:0008270">
    <property type="term" value="F:zinc ion binding"/>
    <property type="evidence" value="ECO:0007669"/>
    <property type="project" value="UniProtKB-KW"/>
</dbReference>
<keyword evidence="5" id="KW-0862">Zinc</keyword>
<comment type="subcellular location">
    <subcellularLocation>
        <location evidence="1">Nucleus</location>
    </subcellularLocation>
</comment>
<feature type="domain" description="C2H2-type" evidence="8">
    <location>
        <begin position="228"/>
        <end position="255"/>
    </location>
</feature>
<feature type="domain" description="C2H2-type" evidence="8">
    <location>
        <begin position="256"/>
        <end position="284"/>
    </location>
</feature>
<keyword evidence="2" id="KW-0479">Metal-binding</keyword>
<dbReference type="SMART" id="SM00868">
    <property type="entry name" value="zf-AD"/>
    <property type="match status" value="1"/>
</dbReference>
<dbReference type="EMBL" id="OU900095">
    <property type="protein sequence ID" value="CAG9858238.1"/>
    <property type="molecule type" value="Genomic_DNA"/>
</dbReference>
<evidence type="ECO:0000313" key="9">
    <source>
        <dbReference type="EMBL" id="CAG9858238.1"/>
    </source>
</evidence>
<evidence type="ECO:0000256" key="6">
    <source>
        <dbReference type="ARBA" id="ARBA00023242"/>
    </source>
</evidence>
<feature type="domain" description="C2H2-type" evidence="8">
    <location>
        <begin position="173"/>
        <end position="195"/>
    </location>
</feature>
<feature type="domain" description="C2H2-type" evidence="8">
    <location>
        <begin position="340"/>
        <end position="367"/>
    </location>
</feature>
<proteinExistence type="predicted"/>
<feature type="domain" description="C2H2-type" evidence="8">
    <location>
        <begin position="312"/>
        <end position="339"/>
    </location>
</feature>
<dbReference type="InterPro" id="IPR012934">
    <property type="entry name" value="Znf_AD"/>
</dbReference>
<protein>
    <recommendedName>
        <fullName evidence="8">C2H2-type domain-containing protein</fullName>
    </recommendedName>
</protein>
<dbReference type="Gene3D" id="3.30.160.60">
    <property type="entry name" value="Classic Zinc Finger"/>
    <property type="match status" value="6"/>
</dbReference>
<evidence type="ECO:0000256" key="4">
    <source>
        <dbReference type="ARBA" id="ARBA00022771"/>
    </source>
</evidence>
<dbReference type="InterPro" id="IPR013087">
    <property type="entry name" value="Znf_C2H2_type"/>
</dbReference>
<dbReference type="GO" id="GO:0000978">
    <property type="term" value="F:RNA polymerase II cis-regulatory region sequence-specific DNA binding"/>
    <property type="evidence" value="ECO:0007669"/>
    <property type="project" value="TreeGrafter"/>
</dbReference>
<evidence type="ECO:0000256" key="7">
    <source>
        <dbReference type="PROSITE-ProRule" id="PRU00042"/>
    </source>
</evidence>
<accession>A0A9N9XN05</accession>
<dbReference type="PANTHER" id="PTHR24390:SF242">
    <property type="entry name" value="ZINC FINGER PROTEIN 76"/>
    <property type="match status" value="1"/>
</dbReference>
<feature type="domain" description="C2H2-type" evidence="8">
    <location>
        <begin position="368"/>
        <end position="393"/>
    </location>
</feature>
<dbReference type="Pfam" id="PF00096">
    <property type="entry name" value="zf-C2H2"/>
    <property type="match status" value="3"/>
</dbReference>
<dbReference type="FunFam" id="3.30.160.60:FF:002343">
    <property type="entry name" value="Zinc finger protein 33A"/>
    <property type="match status" value="1"/>
</dbReference>
<feature type="domain" description="C2H2-type" evidence="8">
    <location>
        <begin position="198"/>
        <end position="227"/>
    </location>
</feature>
<reference evidence="9" key="1">
    <citation type="submission" date="2022-01" db="EMBL/GenBank/DDBJ databases">
        <authorList>
            <person name="King R."/>
        </authorList>
    </citation>
    <scope>NUCLEOTIDE SEQUENCE</scope>
</reference>
<dbReference type="OrthoDB" id="8962942at2759"/>
<evidence type="ECO:0000256" key="1">
    <source>
        <dbReference type="ARBA" id="ARBA00004123"/>
    </source>
</evidence>
<gene>
    <name evidence="9" type="ORF">PHYEVI_LOCUS4629</name>
</gene>
<evidence type="ECO:0000259" key="8">
    <source>
        <dbReference type="PROSITE" id="PS50157"/>
    </source>
</evidence>
<dbReference type="GO" id="GO:0006357">
    <property type="term" value="P:regulation of transcription by RNA polymerase II"/>
    <property type="evidence" value="ECO:0007669"/>
    <property type="project" value="TreeGrafter"/>
</dbReference>
<dbReference type="PROSITE" id="PS50157">
    <property type="entry name" value="ZINC_FINGER_C2H2_2"/>
    <property type="match status" value="8"/>
</dbReference>
<evidence type="ECO:0000256" key="5">
    <source>
        <dbReference type="ARBA" id="ARBA00022833"/>
    </source>
</evidence>
<dbReference type="GO" id="GO:0003700">
    <property type="term" value="F:DNA-binding transcription factor activity"/>
    <property type="evidence" value="ECO:0007669"/>
    <property type="project" value="TreeGrafter"/>
</dbReference>
<dbReference type="SMART" id="SM00355">
    <property type="entry name" value="ZnF_C2H2"/>
    <property type="match status" value="9"/>
</dbReference>
<dbReference type="SUPFAM" id="SSF57667">
    <property type="entry name" value="beta-beta-alpha zinc fingers"/>
    <property type="match status" value="4"/>
</dbReference>
<dbReference type="Proteomes" id="UP001153712">
    <property type="component" value="Chromosome 2"/>
</dbReference>
<dbReference type="PANTHER" id="PTHR24390">
    <property type="entry name" value="ZINC FINGER PROTEIN"/>
    <property type="match status" value="1"/>
</dbReference>
<feature type="domain" description="C2H2-type" evidence="8">
    <location>
        <begin position="284"/>
        <end position="311"/>
    </location>
</feature>
<name>A0A9N9XN05_PHYSR</name>
<evidence type="ECO:0000313" key="10">
    <source>
        <dbReference type="Proteomes" id="UP001153712"/>
    </source>
</evidence>
<keyword evidence="3" id="KW-0677">Repeat</keyword>
<keyword evidence="6" id="KW-0539">Nucleus</keyword>
<evidence type="ECO:0000256" key="3">
    <source>
        <dbReference type="ARBA" id="ARBA00022737"/>
    </source>
</evidence>
<sequence>MDIIQENCRLCQKTLGTIPLEVELVEVVFKIAKIELNDLGETLPTGICLECKNKISEIDQYITEIQTINNFLRACLDKPTVETASNYLYQDLDQRRSETDTHACLVCSKTCNRLSTFKKHLKTHPEMYCRICNTFFETPAESINHNDCEDVKNITCSTKSEPDTDFTNNECNFQCIKCEQHFEDQKCYTTHLKTHNKYTCLEENCAKEFSTAYSLKMHNLAHEGKKSFLCVSCGKDFVSKKSLICHEKIHAPIKAHKCDQCNLSFSVRSNFRAHIKRYHEGVRYSCSRCPKEFLTKCNLDRHEKIHIGLKDFECEQCTAAFYTKKELIKHQRYHQGLRLHKCEECFKTFFERHHLIVHLRTHSGERPYVCKLPDCGKSFYDNQKLKRHQKSKHVSLLA</sequence>
<dbReference type="AlphaFoldDB" id="A0A9N9XN05"/>
<evidence type="ECO:0000256" key="2">
    <source>
        <dbReference type="ARBA" id="ARBA00022723"/>
    </source>
</evidence>
<organism evidence="9 10">
    <name type="scientific">Phyllotreta striolata</name>
    <name type="common">Striped flea beetle</name>
    <name type="synonym">Crioceris striolata</name>
    <dbReference type="NCBI Taxonomy" id="444603"/>
    <lineage>
        <taxon>Eukaryota</taxon>
        <taxon>Metazoa</taxon>
        <taxon>Ecdysozoa</taxon>
        <taxon>Arthropoda</taxon>
        <taxon>Hexapoda</taxon>
        <taxon>Insecta</taxon>
        <taxon>Pterygota</taxon>
        <taxon>Neoptera</taxon>
        <taxon>Endopterygota</taxon>
        <taxon>Coleoptera</taxon>
        <taxon>Polyphaga</taxon>
        <taxon>Cucujiformia</taxon>
        <taxon>Chrysomeloidea</taxon>
        <taxon>Chrysomelidae</taxon>
        <taxon>Galerucinae</taxon>
        <taxon>Alticini</taxon>
        <taxon>Phyllotreta</taxon>
    </lineage>
</organism>